<proteinExistence type="inferred from homology"/>
<dbReference type="InterPro" id="IPR002347">
    <property type="entry name" value="SDR_fam"/>
</dbReference>
<evidence type="ECO:0000256" key="4">
    <source>
        <dbReference type="SAM" id="MobiDB-lite"/>
    </source>
</evidence>
<protein>
    <recommendedName>
        <fullName evidence="7">Oxidoreductase, short chain dehydrogenase/reductase family protein</fullName>
    </recommendedName>
</protein>
<feature type="non-terminal residue" evidence="5">
    <location>
        <position position="122"/>
    </location>
</feature>
<dbReference type="OrthoDB" id="191139at2759"/>
<evidence type="ECO:0000256" key="2">
    <source>
        <dbReference type="ARBA" id="ARBA00022857"/>
    </source>
</evidence>
<evidence type="ECO:0008006" key="7">
    <source>
        <dbReference type="Google" id="ProtNLM"/>
    </source>
</evidence>
<name>A0A0C2FX89_9BILA</name>
<reference evidence="5 6" key="1">
    <citation type="submission" date="2013-12" db="EMBL/GenBank/DDBJ databases">
        <title>Draft genome of the parsitic nematode Ancylostoma duodenale.</title>
        <authorList>
            <person name="Mitreva M."/>
        </authorList>
    </citation>
    <scope>NUCLEOTIDE SEQUENCE [LARGE SCALE GENOMIC DNA]</scope>
    <source>
        <strain evidence="5 6">Zhejiang</strain>
    </source>
</reference>
<dbReference type="GO" id="GO:0016491">
    <property type="term" value="F:oxidoreductase activity"/>
    <property type="evidence" value="ECO:0007669"/>
    <property type="project" value="UniProtKB-KW"/>
</dbReference>
<dbReference type="Pfam" id="PF00106">
    <property type="entry name" value="adh_short"/>
    <property type="match status" value="1"/>
</dbReference>
<feature type="compositionally biased region" description="Low complexity" evidence="4">
    <location>
        <begin position="13"/>
        <end position="22"/>
    </location>
</feature>
<keyword evidence="6" id="KW-1185">Reference proteome</keyword>
<evidence type="ECO:0000256" key="1">
    <source>
        <dbReference type="ARBA" id="ARBA00006484"/>
    </source>
</evidence>
<keyword evidence="3" id="KW-0560">Oxidoreductase</keyword>
<evidence type="ECO:0000256" key="3">
    <source>
        <dbReference type="ARBA" id="ARBA00023002"/>
    </source>
</evidence>
<dbReference type="Proteomes" id="UP000054047">
    <property type="component" value="Unassembled WGS sequence"/>
</dbReference>
<accession>A0A0C2FX89</accession>
<evidence type="ECO:0000313" key="6">
    <source>
        <dbReference type="Proteomes" id="UP000054047"/>
    </source>
</evidence>
<feature type="region of interest" description="Disordered" evidence="4">
    <location>
        <begin position="1"/>
        <end position="29"/>
    </location>
</feature>
<dbReference type="InterPro" id="IPR036291">
    <property type="entry name" value="NAD(P)-bd_dom_sf"/>
</dbReference>
<keyword evidence="2" id="KW-0521">NADP</keyword>
<dbReference type="EMBL" id="KN741840">
    <property type="protein sequence ID" value="KIH53190.1"/>
    <property type="molecule type" value="Genomic_DNA"/>
</dbReference>
<dbReference type="SUPFAM" id="SSF51735">
    <property type="entry name" value="NAD(P)-binding Rossmann-fold domains"/>
    <property type="match status" value="1"/>
</dbReference>
<feature type="compositionally biased region" description="Polar residues" evidence="4">
    <location>
        <begin position="1"/>
        <end position="12"/>
    </location>
</feature>
<comment type="similarity">
    <text evidence="1">Belongs to the short-chain dehydrogenases/reductases (SDR) family.</text>
</comment>
<gene>
    <name evidence="5" type="ORF">ANCDUO_16690</name>
</gene>
<dbReference type="PANTHER" id="PTHR24320:SF282">
    <property type="entry name" value="WW DOMAIN-CONTAINING OXIDOREDUCTASE"/>
    <property type="match status" value="1"/>
</dbReference>
<dbReference type="AlphaFoldDB" id="A0A0C2FX89"/>
<dbReference type="Gene3D" id="3.40.50.720">
    <property type="entry name" value="NAD(P)-binding Rossmann-like Domain"/>
    <property type="match status" value="1"/>
</dbReference>
<organism evidence="5 6">
    <name type="scientific">Ancylostoma duodenale</name>
    <dbReference type="NCBI Taxonomy" id="51022"/>
    <lineage>
        <taxon>Eukaryota</taxon>
        <taxon>Metazoa</taxon>
        <taxon>Ecdysozoa</taxon>
        <taxon>Nematoda</taxon>
        <taxon>Chromadorea</taxon>
        <taxon>Rhabditida</taxon>
        <taxon>Rhabditina</taxon>
        <taxon>Rhabditomorpha</taxon>
        <taxon>Strongyloidea</taxon>
        <taxon>Ancylostomatidae</taxon>
        <taxon>Ancylostomatinae</taxon>
        <taxon>Ancylostoma</taxon>
    </lineage>
</organism>
<evidence type="ECO:0000313" key="5">
    <source>
        <dbReference type="EMBL" id="KIH53190.1"/>
    </source>
</evidence>
<sequence length="122" mass="13045">MNTNDLSVNVPVSPSSATLSSSERNRKYGPRTNALETIADVDLTGRTILITGTTSGIGMETARALALKGAQVVMANRNIVRAEALKARILAEKPDAKIDMIMCDLSSLQSVQAAANEYKDQH</sequence>
<dbReference type="PANTHER" id="PTHR24320">
    <property type="entry name" value="RETINOL DEHYDROGENASE"/>
    <property type="match status" value="1"/>
</dbReference>